<dbReference type="Proteomes" id="UP000257109">
    <property type="component" value="Unassembled WGS sequence"/>
</dbReference>
<dbReference type="EMBL" id="QJKJ01004562">
    <property type="protein sequence ID" value="RDX93651.1"/>
    <property type="molecule type" value="Genomic_DNA"/>
</dbReference>
<comment type="caution">
    <text evidence="2">The sequence shown here is derived from an EMBL/GenBank/DDBJ whole genome shotgun (WGS) entry which is preliminary data.</text>
</comment>
<keyword evidence="3" id="KW-1185">Reference proteome</keyword>
<protein>
    <submittedName>
        <fullName evidence="2">Uncharacterized protein</fullName>
    </submittedName>
</protein>
<sequence length="91" mass="10258">DIEFPPTSTKYLEVVRLALVEPAQSTSEPMVISHNREEKSSKSLWPQMRRTKGRSRSSRRAKSNKEVGTKEESSMILLARTGTCSVTIMDC</sequence>
<proteinExistence type="predicted"/>
<feature type="non-terminal residue" evidence="2">
    <location>
        <position position="1"/>
    </location>
</feature>
<accession>A0A371GSZ0</accession>
<evidence type="ECO:0000256" key="1">
    <source>
        <dbReference type="SAM" id="MobiDB-lite"/>
    </source>
</evidence>
<reference evidence="2" key="1">
    <citation type="submission" date="2018-05" db="EMBL/GenBank/DDBJ databases">
        <title>Draft genome of Mucuna pruriens seed.</title>
        <authorList>
            <person name="Nnadi N.E."/>
            <person name="Vos R."/>
            <person name="Hasami M.H."/>
            <person name="Devisetty U.K."/>
            <person name="Aguiy J.C."/>
        </authorList>
    </citation>
    <scope>NUCLEOTIDE SEQUENCE [LARGE SCALE GENOMIC DNA]</scope>
    <source>
        <strain evidence="2">JCA_2017</strain>
    </source>
</reference>
<feature type="compositionally biased region" description="Basic residues" evidence="1">
    <location>
        <begin position="49"/>
        <end position="62"/>
    </location>
</feature>
<feature type="region of interest" description="Disordered" evidence="1">
    <location>
        <begin position="23"/>
        <end position="74"/>
    </location>
</feature>
<gene>
    <name evidence="2" type="ORF">CR513_24059</name>
</gene>
<name>A0A371GSZ0_MUCPR</name>
<organism evidence="2 3">
    <name type="scientific">Mucuna pruriens</name>
    <name type="common">Velvet bean</name>
    <name type="synonym">Dolichos pruriens</name>
    <dbReference type="NCBI Taxonomy" id="157652"/>
    <lineage>
        <taxon>Eukaryota</taxon>
        <taxon>Viridiplantae</taxon>
        <taxon>Streptophyta</taxon>
        <taxon>Embryophyta</taxon>
        <taxon>Tracheophyta</taxon>
        <taxon>Spermatophyta</taxon>
        <taxon>Magnoliopsida</taxon>
        <taxon>eudicotyledons</taxon>
        <taxon>Gunneridae</taxon>
        <taxon>Pentapetalae</taxon>
        <taxon>rosids</taxon>
        <taxon>fabids</taxon>
        <taxon>Fabales</taxon>
        <taxon>Fabaceae</taxon>
        <taxon>Papilionoideae</taxon>
        <taxon>50 kb inversion clade</taxon>
        <taxon>NPAAA clade</taxon>
        <taxon>indigoferoid/millettioid clade</taxon>
        <taxon>Phaseoleae</taxon>
        <taxon>Mucuna</taxon>
    </lineage>
</organism>
<evidence type="ECO:0000313" key="2">
    <source>
        <dbReference type="EMBL" id="RDX93651.1"/>
    </source>
</evidence>
<evidence type="ECO:0000313" key="3">
    <source>
        <dbReference type="Proteomes" id="UP000257109"/>
    </source>
</evidence>
<dbReference type="AlphaFoldDB" id="A0A371GSZ0"/>
<feature type="compositionally biased region" description="Basic and acidic residues" evidence="1">
    <location>
        <begin position="63"/>
        <end position="73"/>
    </location>
</feature>